<protein>
    <submittedName>
        <fullName evidence="1">Uncharacterized protein</fullName>
    </submittedName>
</protein>
<name>A0A1L9TKU8_9EURO</name>
<keyword evidence="2" id="KW-1185">Reference proteome</keyword>
<dbReference type="AlphaFoldDB" id="A0A1L9TKU8"/>
<dbReference type="VEuPathDB" id="FungiDB:ASPSYDRAFT_919872"/>
<sequence length="160" mass="17025">MALLGLLKVLQQGSLRCTSNAHPSPAELCFLFPLLHSATLLSPEPGRLVTALQSGTHSRTSSCVITAITRGIYIHGDRSPIQNPSSDGPCDQSASSNFSKPRCRSMLAGLVDWACISLFTSLGPRRPDWSASSETLGTEDQARVRRCVSKPGVYGVGVSV</sequence>
<gene>
    <name evidence="1" type="ORF">ASPSYDRAFT_919872</name>
</gene>
<proteinExistence type="predicted"/>
<evidence type="ECO:0000313" key="1">
    <source>
        <dbReference type="EMBL" id="OJJ60048.1"/>
    </source>
</evidence>
<dbReference type="Proteomes" id="UP000184356">
    <property type="component" value="Unassembled WGS sequence"/>
</dbReference>
<accession>A0A1L9TKU8</accession>
<reference evidence="2" key="1">
    <citation type="journal article" date="2017" name="Genome Biol.">
        <title>Comparative genomics reveals high biological diversity and specific adaptations in the industrially and medically important fungal genus Aspergillus.</title>
        <authorList>
            <person name="de Vries R.P."/>
            <person name="Riley R."/>
            <person name="Wiebenga A."/>
            <person name="Aguilar-Osorio G."/>
            <person name="Amillis S."/>
            <person name="Uchima C.A."/>
            <person name="Anderluh G."/>
            <person name="Asadollahi M."/>
            <person name="Askin M."/>
            <person name="Barry K."/>
            <person name="Battaglia E."/>
            <person name="Bayram O."/>
            <person name="Benocci T."/>
            <person name="Braus-Stromeyer S.A."/>
            <person name="Caldana C."/>
            <person name="Canovas D."/>
            <person name="Cerqueira G.C."/>
            <person name="Chen F."/>
            <person name="Chen W."/>
            <person name="Choi C."/>
            <person name="Clum A."/>
            <person name="Dos Santos R.A."/>
            <person name="Damasio A.R."/>
            <person name="Diallinas G."/>
            <person name="Emri T."/>
            <person name="Fekete E."/>
            <person name="Flipphi M."/>
            <person name="Freyberg S."/>
            <person name="Gallo A."/>
            <person name="Gournas C."/>
            <person name="Habgood R."/>
            <person name="Hainaut M."/>
            <person name="Harispe M.L."/>
            <person name="Henrissat B."/>
            <person name="Hilden K.S."/>
            <person name="Hope R."/>
            <person name="Hossain A."/>
            <person name="Karabika E."/>
            <person name="Karaffa L."/>
            <person name="Karanyi Z."/>
            <person name="Krasevec N."/>
            <person name="Kuo A."/>
            <person name="Kusch H."/>
            <person name="LaButti K."/>
            <person name="Lagendijk E.L."/>
            <person name="Lapidus A."/>
            <person name="Levasseur A."/>
            <person name="Lindquist E."/>
            <person name="Lipzen A."/>
            <person name="Logrieco A.F."/>
            <person name="MacCabe A."/>
            <person name="Maekelae M.R."/>
            <person name="Malavazi I."/>
            <person name="Melin P."/>
            <person name="Meyer V."/>
            <person name="Mielnichuk N."/>
            <person name="Miskei M."/>
            <person name="Molnar A.P."/>
            <person name="Mule G."/>
            <person name="Ngan C.Y."/>
            <person name="Orejas M."/>
            <person name="Orosz E."/>
            <person name="Ouedraogo J.P."/>
            <person name="Overkamp K.M."/>
            <person name="Park H.-S."/>
            <person name="Perrone G."/>
            <person name="Piumi F."/>
            <person name="Punt P.J."/>
            <person name="Ram A.F."/>
            <person name="Ramon A."/>
            <person name="Rauscher S."/>
            <person name="Record E."/>
            <person name="Riano-Pachon D.M."/>
            <person name="Robert V."/>
            <person name="Roehrig J."/>
            <person name="Ruller R."/>
            <person name="Salamov A."/>
            <person name="Salih N.S."/>
            <person name="Samson R.A."/>
            <person name="Sandor E."/>
            <person name="Sanguinetti M."/>
            <person name="Schuetze T."/>
            <person name="Sepcic K."/>
            <person name="Shelest E."/>
            <person name="Sherlock G."/>
            <person name="Sophianopoulou V."/>
            <person name="Squina F.M."/>
            <person name="Sun H."/>
            <person name="Susca A."/>
            <person name="Todd R.B."/>
            <person name="Tsang A."/>
            <person name="Unkles S.E."/>
            <person name="van de Wiele N."/>
            <person name="van Rossen-Uffink D."/>
            <person name="Oliveira J.V."/>
            <person name="Vesth T.C."/>
            <person name="Visser J."/>
            <person name="Yu J.-H."/>
            <person name="Zhou M."/>
            <person name="Andersen M.R."/>
            <person name="Archer D.B."/>
            <person name="Baker S.E."/>
            <person name="Benoit I."/>
            <person name="Brakhage A.A."/>
            <person name="Braus G.H."/>
            <person name="Fischer R."/>
            <person name="Frisvad J.C."/>
            <person name="Goldman G.H."/>
            <person name="Houbraken J."/>
            <person name="Oakley B."/>
            <person name="Pocsi I."/>
            <person name="Scazzocchio C."/>
            <person name="Seiboth B."/>
            <person name="vanKuyk P.A."/>
            <person name="Wortman J."/>
            <person name="Dyer P.S."/>
            <person name="Grigoriev I.V."/>
        </authorList>
    </citation>
    <scope>NUCLEOTIDE SEQUENCE [LARGE SCALE GENOMIC DNA]</scope>
    <source>
        <strain evidence="2">CBS 593.65</strain>
    </source>
</reference>
<dbReference type="RefSeq" id="XP_040703854.1">
    <property type="nucleotide sequence ID" value="XM_040852582.1"/>
</dbReference>
<dbReference type="GeneID" id="63768655"/>
<dbReference type="EMBL" id="KV878585">
    <property type="protein sequence ID" value="OJJ60048.1"/>
    <property type="molecule type" value="Genomic_DNA"/>
</dbReference>
<organism evidence="1 2">
    <name type="scientific">Aspergillus sydowii CBS 593.65</name>
    <dbReference type="NCBI Taxonomy" id="1036612"/>
    <lineage>
        <taxon>Eukaryota</taxon>
        <taxon>Fungi</taxon>
        <taxon>Dikarya</taxon>
        <taxon>Ascomycota</taxon>
        <taxon>Pezizomycotina</taxon>
        <taxon>Eurotiomycetes</taxon>
        <taxon>Eurotiomycetidae</taxon>
        <taxon>Eurotiales</taxon>
        <taxon>Aspergillaceae</taxon>
        <taxon>Aspergillus</taxon>
        <taxon>Aspergillus subgen. Nidulantes</taxon>
    </lineage>
</organism>
<evidence type="ECO:0000313" key="2">
    <source>
        <dbReference type="Proteomes" id="UP000184356"/>
    </source>
</evidence>